<sequence length="79" mass="8902">MKKYLVFIGSFALFLILFEILSGLLLTAFYTPNVPSINSYQQEVSFGIDTGYPYLIILLTASLAYYFSQKLGKAFNKKG</sequence>
<keyword evidence="3" id="KW-1185">Reference proteome</keyword>
<dbReference type="SUPFAM" id="SSF81342">
    <property type="entry name" value="Transmembrane di-heme cytochromes"/>
    <property type="match status" value="1"/>
</dbReference>
<evidence type="ECO:0000256" key="1">
    <source>
        <dbReference type="SAM" id="Phobius"/>
    </source>
</evidence>
<organism evidence="2 3">
    <name type="scientific">Metabacillus niabensis</name>
    <dbReference type="NCBI Taxonomy" id="324854"/>
    <lineage>
        <taxon>Bacteria</taxon>
        <taxon>Bacillati</taxon>
        <taxon>Bacillota</taxon>
        <taxon>Bacilli</taxon>
        <taxon>Bacillales</taxon>
        <taxon>Bacillaceae</taxon>
        <taxon>Metabacillus</taxon>
    </lineage>
</organism>
<keyword evidence="1" id="KW-1133">Transmembrane helix</keyword>
<reference evidence="2 3" key="1">
    <citation type="submission" date="2023-07" db="EMBL/GenBank/DDBJ databases">
        <title>Genomic Encyclopedia of Type Strains, Phase IV (KMG-IV): sequencing the most valuable type-strain genomes for metagenomic binning, comparative biology and taxonomic classification.</title>
        <authorList>
            <person name="Goeker M."/>
        </authorList>
    </citation>
    <scope>NUCLEOTIDE SEQUENCE [LARGE SCALE GENOMIC DNA]</scope>
    <source>
        <strain evidence="2 3">DSM 17723</strain>
    </source>
</reference>
<dbReference type="EMBL" id="JAUSTZ010000008">
    <property type="protein sequence ID" value="MDQ0227294.1"/>
    <property type="molecule type" value="Genomic_DNA"/>
</dbReference>
<gene>
    <name evidence="2" type="ORF">J2S02_003639</name>
</gene>
<proteinExistence type="predicted"/>
<name>A0ABT9Z4U8_9BACI</name>
<evidence type="ECO:0000313" key="3">
    <source>
        <dbReference type="Proteomes" id="UP001232245"/>
    </source>
</evidence>
<dbReference type="RefSeq" id="WP_174881029.1">
    <property type="nucleotide sequence ID" value="NZ_CADEPK010000299.1"/>
</dbReference>
<accession>A0ABT9Z4U8</accession>
<dbReference type="InterPro" id="IPR016174">
    <property type="entry name" value="Di-haem_cyt_TM"/>
</dbReference>
<keyword evidence="1" id="KW-0472">Membrane</keyword>
<evidence type="ECO:0000313" key="2">
    <source>
        <dbReference type="EMBL" id="MDQ0227294.1"/>
    </source>
</evidence>
<dbReference type="Gene3D" id="1.20.810.10">
    <property type="entry name" value="Cytochrome Bc1 Complex, Chain C"/>
    <property type="match status" value="1"/>
</dbReference>
<keyword evidence="1" id="KW-0812">Transmembrane</keyword>
<feature type="transmembrane region" description="Helical" evidence="1">
    <location>
        <begin position="51"/>
        <end position="68"/>
    </location>
</feature>
<feature type="transmembrane region" description="Helical" evidence="1">
    <location>
        <begin position="7"/>
        <end position="31"/>
    </location>
</feature>
<comment type="caution">
    <text evidence="2">The sequence shown here is derived from an EMBL/GenBank/DDBJ whole genome shotgun (WGS) entry which is preliminary data.</text>
</comment>
<protein>
    <submittedName>
        <fullName evidence="2">Quinol-cytochrome oxidoreductase complex cytochrome b subunit</fullName>
    </submittedName>
</protein>
<dbReference type="InterPro" id="IPR027387">
    <property type="entry name" value="Cytb/b6-like_sf"/>
</dbReference>
<dbReference type="Proteomes" id="UP001232245">
    <property type="component" value="Unassembled WGS sequence"/>
</dbReference>